<keyword evidence="3" id="KW-1185">Reference proteome</keyword>
<accession>A0A397HRY4</accession>
<evidence type="ECO:0000313" key="2">
    <source>
        <dbReference type="EMBL" id="RHZ65607.1"/>
    </source>
</evidence>
<dbReference type="InterPro" id="IPR006571">
    <property type="entry name" value="TLDc_dom"/>
</dbReference>
<dbReference type="EMBL" id="PQFF01000286">
    <property type="protein sequence ID" value="RHZ65607.1"/>
    <property type="molecule type" value="Genomic_DNA"/>
</dbReference>
<feature type="domain" description="TLDc" evidence="1">
    <location>
        <begin position="268"/>
        <end position="333"/>
    </location>
</feature>
<dbReference type="Pfam" id="PF07534">
    <property type="entry name" value="TLD"/>
    <property type="match status" value="1"/>
</dbReference>
<evidence type="ECO:0000313" key="3">
    <source>
        <dbReference type="Proteomes" id="UP000266861"/>
    </source>
</evidence>
<protein>
    <recommendedName>
        <fullName evidence="1">TLDc domain-containing protein</fullName>
    </recommendedName>
</protein>
<reference evidence="2 3" key="1">
    <citation type="submission" date="2018-08" db="EMBL/GenBank/DDBJ databases">
        <title>Genome and evolution of the arbuscular mycorrhizal fungus Diversispora epigaea (formerly Glomus versiforme) and its bacterial endosymbionts.</title>
        <authorList>
            <person name="Sun X."/>
            <person name="Fei Z."/>
            <person name="Harrison M."/>
        </authorList>
    </citation>
    <scope>NUCLEOTIDE SEQUENCE [LARGE SCALE GENOMIC DNA]</scope>
    <source>
        <strain evidence="2 3">IT104</strain>
    </source>
</reference>
<dbReference type="Proteomes" id="UP000266861">
    <property type="component" value="Unassembled WGS sequence"/>
</dbReference>
<gene>
    <name evidence="2" type="ORF">Glove_313g42</name>
</gene>
<proteinExistence type="predicted"/>
<evidence type="ECO:0000259" key="1">
    <source>
        <dbReference type="Pfam" id="PF07534"/>
    </source>
</evidence>
<organism evidence="2 3">
    <name type="scientific">Diversispora epigaea</name>
    <dbReference type="NCBI Taxonomy" id="1348612"/>
    <lineage>
        <taxon>Eukaryota</taxon>
        <taxon>Fungi</taxon>
        <taxon>Fungi incertae sedis</taxon>
        <taxon>Mucoromycota</taxon>
        <taxon>Glomeromycotina</taxon>
        <taxon>Glomeromycetes</taxon>
        <taxon>Diversisporales</taxon>
        <taxon>Diversisporaceae</taxon>
        <taxon>Diversispora</taxon>
    </lineage>
</organism>
<comment type="caution">
    <text evidence="2">The sequence shown here is derived from an EMBL/GenBank/DDBJ whole genome shotgun (WGS) entry which is preliminary data.</text>
</comment>
<dbReference type="AlphaFoldDB" id="A0A397HRY4"/>
<dbReference type="OrthoDB" id="5565322at2759"/>
<sequence>MSTIYSMLSYFRDEVRDSIRPYRKILDKYINHYLSFPKQRVKSIILSEKSFATIISEVHKEEISTYICHGHAGTILNLEILEKWQVWECYIREYANQGKHDAEPYYYYKRDAEPYYYYKRNNMKRDAEPYYYYKREANRQKRLIECETKEVRKEVKKSFATIISEVHKAEISTWIDHDCHGHAGTILAIKVKETDKILGVYNPLARVKNPEIIILDEVIKWGKAKNSTLPTNLDKWTSNNFLTLKETLKECLPHVRYFKTPYIENNPYEFKLSVLRSRDEFDAKTIYNICDKVANTVIILKVKDTGEILGGYNPLEWDNTNNQLKNSSCFSFDAALCLICNLKILKRCYCMASSSYLKSIRSDEFISNFEGSSSSLNIKKNGIDDDKVERIENHNLETEELLLEADNDLVATVTDGDDGDVNLLLFPDDFNSFVVVVVNDEEEIVEVDLDINKDLRNGSEFNSLQPFPNL</sequence>
<name>A0A397HRY4_9GLOM</name>